<evidence type="ECO:0000313" key="2">
    <source>
        <dbReference type="Proteomes" id="UP001065549"/>
    </source>
</evidence>
<organism evidence="1 2">
    <name type="scientific">Hominibacterium faecale</name>
    <dbReference type="NCBI Taxonomy" id="2839743"/>
    <lineage>
        <taxon>Bacteria</taxon>
        <taxon>Bacillati</taxon>
        <taxon>Bacillota</taxon>
        <taxon>Clostridia</taxon>
        <taxon>Peptostreptococcales</taxon>
        <taxon>Anaerovoracaceae</taxon>
        <taxon>Hominibacterium</taxon>
    </lineage>
</organism>
<dbReference type="Proteomes" id="UP001065549">
    <property type="component" value="Unassembled WGS sequence"/>
</dbReference>
<sequence>MKSSVSPLSLILDHLHISAVDLAAGIHVDPSLISRWRNKNRKFNSSSAHYSNTLNFILDQDERINYQNIAIFLMDYMPEAAITNREEAYKALDLWMSGHFSVSPYETLPPSVDNANVADVGIIKGERQKKEALLYALDTTLMLPERKHLYLMFDDSTDRILEQESFYIPWIQRLHEIIKKGHEISFIYSSDFFRSCIVDLDNFLSLCFSPNFHAYYMPKGAIPAFDLCILEDVLALTNFTPSIGDKKTTLYSFTHPDIVRRLQLQYENQLNSCELLVNHDDKKIRQVAITLKGIQHMGQKLSVYDSTPFVFPIRPENFQKILVYNGFSAPEIEAIMMRYLTFIYHPCLSSNFNDCQFLLNMDGIFDALDQYQCIFLPKLLSNKDIVIPKTLYYLYLKEIFDYVSNPESSEINVEIAMVTDSCTGLPRDTTVYAVDNLCAYINTYSTPNEAKHLLFTNPFVAADAYRYLENLRIGLPEENKNMTQLLLILNQMFEKVPSGAAGSDSG</sequence>
<accession>A0A9J6QTH2</accession>
<reference evidence="1" key="1">
    <citation type="submission" date="2022-09" db="EMBL/GenBank/DDBJ databases">
        <title>Culturomic study of gut microbiota in children with autism spectrum disorder.</title>
        <authorList>
            <person name="Efimov B.A."/>
            <person name="Chaplin A.V."/>
            <person name="Sokolova S.R."/>
            <person name="Pikina A.P."/>
            <person name="Korzhanova M."/>
            <person name="Belova V."/>
            <person name="Korostin D."/>
        </authorList>
    </citation>
    <scope>NUCLEOTIDE SEQUENCE</scope>
    <source>
        <strain evidence="1">ASD5510</strain>
    </source>
</reference>
<comment type="caution">
    <text evidence="1">The sequence shown here is derived from an EMBL/GenBank/DDBJ whole genome shotgun (WGS) entry which is preliminary data.</text>
</comment>
<dbReference type="EMBL" id="JAOSHN010000004">
    <property type="protein sequence ID" value="MCU7378844.1"/>
    <property type="molecule type" value="Genomic_DNA"/>
</dbReference>
<evidence type="ECO:0000313" key="1">
    <source>
        <dbReference type="EMBL" id="MCU7378844.1"/>
    </source>
</evidence>
<protein>
    <submittedName>
        <fullName evidence="1">Uncharacterized protein</fullName>
    </submittedName>
</protein>
<proteinExistence type="predicted"/>
<gene>
    <name evidence="1" type="ORF">OBO34_10810</name>
</gene>
<keyword evidence="2" id="KW-1185">Reference proteome</keyword>
<dbReference type="AlphaFoldDB" id="A0A9J6QTH2"/>
<name>A0A9J6QTH2_9FIRM</name>
<dbReference type="RefSeq" id="WP_253021169.1">
    <property type="nucleotide sequence ID" value="NZ_JAOSHN010000004.1"/>
</dbReference>